<organism evidence="1 3">
    <name type="scientific">Plasmodium ovale curtisi</name>
    <dbReference type="NCBI Taxonomy" id="864141"/>
    <lineage>
        <taxon>Eukaryota</taxon>
        <taxon>Sar</taxon>
        <taxon>Alveolata</taxon>
        <taxon>Apicomplexa</taxon>
        <taxon>Aconoidasida</taxon>
        <taxon>Haemosporida</taxon>
        <taxon>Plasmodiidae</taxon>
        <taxon>Plasmodium</taxon>
        <taxon>Plasmodium (Plasmodium)</taxon>
    </lineage>
</organism>
<dbReference type="Proteomes" id="UP000078560">
    <property type="component" value="Unassembled WGS sequence"/>
</dbReference>
<evidence type="ECO:0000313" key="3">
    <source>
        <dbReference type="Proteomes" id="UP000078546"/>
    </source>
</evidence>
<sequence length="136" mass="15914">MNRESLRVSEVYDSHESGYTFGNKRTVSNFMLKFSSVLSNLDVYCTSFLTKYDLNKQCIYFKCCFYNKILKSKLTNEEIQGEFYNGFKKGVRDDYMKDSFPGFRDDVKGKDGEEKRDENNKILLTLVFPSTCSVFK</sequence>
<dbReference type="EMBL" id="FLQU01000713">
    <property type="protein sequence ID" value="SBS89291.1"/>
    <property type="molecule type" value="Genomic_DNA"/>
</dbReference>
<evidence type="ECO:0000313" key="4">
    <source>
        <dbReference type="Proteomes" id="UP000078560"/>
    </source>
</evidence>
<protein>
    <recommendedName>
        <fullName evidence="5">PIR Superfamily Protein</fullName>
    </recommendedName>
</protein>
<accession>A0A1A8VTE1</accession>
<dbReference type="Proteomes" id="UP000078546">
    <property type="component" value="Unassembled WGS sequence"/>
</dbReference>
<name>A0A1A8VTE1_PLAOA</name>
<reference evidence="1" key="1">
    <citation type="submission" date="2016-05" db="EMBL/GenBank/DDBJ databases">
        <authorList>
            <person name="Lavstsen T."/>
            <person name="Jespersen J.S."/>
        </authorList>
    </citation>
    <scope>NUCLEOTIDE SEQUENCE [LARGE SCALE GENOMIC DNA]</scope>
</reference>
<reference evidence="3 4" key="2">
    <citation type="submission" date="2016-05" db="EMBL/GenBank/DDBJ databases">
        <authorList>
            <person name="Naeem Raeece"/>
        </authorList>
    </citation>
    <scope>NUCLEOTIDE SEQUENCE [LARGE SCALE GENOMIC DNA]</scope>
</reference>
<evidence type="ECO:0008006" key="5">
    <source>
        <dbReference type="Google" id="ProtNLM"/>
    </source>
</evidence>
<evidence type="ECO:0000313" key="2">
    <source>
        <dbReference type="EMBL" id="SBS89291.1"/>
    </source>
</evidence>
<dbReference type="EMBL" id="FLQV01000118">
    <property type="protein sequence ID" value="SBS82084.1"/>
    <property type="molecule type" value="Genomic_DNA"/>
</dbReference>
<evidence type="ECO:0000313" key="1">
    <source>
        <dbReference type="EMBL" id="SBS82084.1"/>
    </source>
</evidence>
<dbReference type="AlphaFoldDB" id="A0A1A8VTE1"/>
<proteinExistence type="predicted"/>
<gene>
    <name evidence="1" type="ORF">POVCU1_006400</name>
    <name evidence="2" type="ORF">POVCU2_0053580</name>
</gene>